<keyword evidence="1" id="KW-0472">Membrane</keyword>
<evidence type="ECO:0000259" key="2">
    <source>
        <dbReference type="PROSITE" id="PS50234"/>
    </source>
</evidence>
<dbReference type="Pfam" id="PF00092">
    <property type="entry name" value="VWA"/>
    <property type="match status" value="1"/>
</dbReference>
<evidence type="ECO:0000256" key="1">
    <source>
        <dbReference type="SAM" id="Phobius"/>
    </source>
</evidence>
<dbReference type="AlphaFoldDB" id="A0A6C2UES6"/>
<evidence type="ECO:0000313" key="4">
    <source>
        <dbReference type="Proteomes" id="UP000346198"/>
    </source>
</evidence>
<feature type="transmembrane region" description="Helical" evidence="1">
    <location>
        <begin position="297"/>
        <end position="315"/>
    </location>
</feature>
<accession>A0A6C2UES6</accession>
<dbReference type="PANTHER" id="PTHR22550:SF18">
    <property type="entry name" value="VWFA DOMAIN-CONTAINING PROTEIN"/>
    <property type="match status" value="1"/>
</dbReference>
<dbReference type="SMART" id="SM00327">
    <property type="entry name" value="VWA"/>
    <property type="match status" value="1"/>
</dbReference>
<keyword evidence="1" id="KW-1133">Transmembrane helix</keyword>
<evidence type="ECO:0000313" key="3">
    <source>
        <dbReference type="EMBL" id="VGO18419.1"/>
    </source>
</evidence>
<dbReference type="InterPro" id="IPR036465">
    <property type="entry name" value="vWFA_dom_sf"/>
</dbReference>
<reference evidence="3 4" key="1">
    <citation type="submission" date="2019-04" db="EMBL/GenBank/DDBJ databases">
        <authorList>
            <person name="Van Vliet M D."/>
        </authorList>
    </citation>
    <scope>NUCLEOTIDE SEQUENCE [LARGE SCALE GENOMIC DNA]</scope>
    <source>
        <strain evidence="3 4">F21</strain>
    </source>
</reference>
<proteinExistence type="predicted"/>
<keyword evidence="1" id="KW-0812">Transmembrane</keyword>
<dbReference type="InterPro" id="IPR050768">
    <property type="entry name" value="UPF0353/GerABKA_families"/>
</dbReference>
<organism evidence="3 4">
    <name type="scientific">Pontiella sulfatireligans</name>
    <dbReference type="NCBI Taxonomy" id="2750658"/>
    <lineage>
        <taxon>Bacteria</taxon>
        <taxon>Pseudomonadati</taxon>
        <taxon>Kiritimatiellota</taxon>
        <taxon>Kiritimatiellia</taxon>
        <taxon>Kiritimatiellales</taxon>
        <taxon>Pontiellaceae</taxon>
        <taxon>Pontiella</taxon>
    </lineage>
</organism>
<dbReference type="PANTHER" id="PTHR22550">
    <property type="entry name" value="SPORE GERMINATION PROTEIN"/>
    <property type="match status" value="1"/>
</dbReference>
<protein>
    <recommendedName>
        <fullName evidence="2">VWFA domain-containing protein</fullName>
    </recommendedName>
</protein>
<dbReference type="PROSITE" id="PS50234">
    <property type="entry name" value="VWFA"/>
    <property type="match status" value="1"/>
</dbReference>
<name>A0A6C2UES6_9BACT</name>
<sequence>MLSFAYPWLLLILLLPVAVRLLPSHRTQRAAVRVPWFNRLASFSGTTPQAGAAVARRSHLRWAVDGLCFLLAVVALARPQMLEPPVYKSVSVRDILLLVDLSGSMEAEDFTDRSGQKADRLTAVKEVLDDFLTRREGDRVGLVVFGNAAFVQVPFTRDAQTARLLLDELQPRMAGPKTAFGDSIGLGISLFEKSDAAQRVMIALTDGNDTGSRIPPTEAATIAADHDITIHVVAVGDPEAVGEEKLDVDAMQEVADKTGGQFYSANDRTELVGIYEAIDQLEEREVNTISHRPRKELFVWPAGALLLISLASYTIQVARREGPA</sequence>
<feature type="domain" description="VWFA" evidence="2">
    <location>
        <begin position="94"/>
        <end position="278"/>
    </location>
</feature>
<dbReference type="PRINTS" id="PR00453">
    <property type="entry name" value="VWFADOMAIN"/>
</dbReference>
<dbReference type="Gene3D" id="3.40.50.410">
    <property type="entry name" value="von Willebrand factor, type A domain"/>
    <property type="match status" value="1"/>
</dbReference>
<dbReference type="SUPFAM" id="SSF53300">
    <property type="entry name" value="vWA-like"/>
    <property type="match status" value="1"/>
</dbReference>
<dbReference type="InterPro" id="IPR002035">
    <property type="entry name" value="VWF_A"/>
</dbReference>
<gene>
    <name evidence="3" type="ORF">SCARR_00472</name>
</gene>
<dbReference type="Proteomes" id="UP000346198">
    <property type="component" value="Unassembled WGS sequence"/>
</dbReference>
<keyword evidence="4" id="KW-1185">Reference proteome</keyword>
<dbReference type="EMBL" id="CAAHFH010000001">
    <property type="protein sequence ID" value="VGO18419.1"/>
    <property type="molecule type" value="Genomic_DNA"/>
</dbReference>